<dbReference type="GO" id="GO:0032259">
    <property type="term" value="P:methylation"/>
    <property type="evidence" value="ECO:0007669"/>
    <property type="project" value="UniProtKB-KW"/>
</dbReference>
<proteinExistence type="predicted"/>
<dbReference type="Proteomes" id="UP000599523">
    <property type="component" value="Unassembled WGS sequence"/>
</dbReference>
<dbReference type="CDD" id="cd02440">
    <property type="entry name" value="AdoMet_MTases"/>
    <property type="match status" value="1"/>
</dbReference>
<dbReference type="InterPro" id="IPR019614">
    <property type="entry name" value="SAM-dep_methyl-trfase"/>
</dbReference>
<keyword evidence="6" id="KW-1185">Reference proteome</keyword>
<keyword evidence="2" id="KW-0808">Transferase</keyword>
<protein>
    <submittedName>
        <fullName evidence="5">Class I SAM-dependent rRNA methyltransferase</fullName>
    </submittedName>
</protein>
<dbReference type="Pfam" id="PF10672">
    <property type="entry name" value="Methyltrans_SAM"/>
    <property type="match status" value="1"/>
</dbReference>
<evidence type="ECO:0000256" key="1">
    <source>
        <dbReference type="ARBA" id="ARBA00022603"/>
    </source>
</evidence>
<dbReference type="GO" id="GO:0008168">
    <property type="term" value="F:methyltransferase activity"/>
    <property type="evidence" value="ECO:0007669"/>
    <property type="project" value="UniProtKB-KW"/>
</dbReference>
<dbReference type="SUPFAM" id="SSF53335">
    <property type="entry name" value="S-adenosyl-L-methionine-dependent methyltransferases"/>
    <property type="match status" value="1"/>
</dbReference>
<evidence type="ECO:0000256" key="3">
    <source>
        <dbReference type="ARBA" id="ARBA00022691"/>
    </source>
</evidence>
<name>A0A972J7J5_9RHOO</name>
<organism evidence="5 6">
    <name type="scientific">Azoarcus taiwanensis</name>
    <dbReference type="NCBI Taxonomy" id="666964"/>
    <lineage>
        <taxon>Bacteria</taxon>
        <taxon>Pseudomonadati</taxon>
        <taxon>Pseudomonadota</taxon>
        <taxon>Betaproteobacteria</taxon>
        <taxon>Rhodocyclales</taxon>
        <taxon>Zoogloeaceae</taxon>
        <taxon>Azoarcus</taxon>
    </lineage>
</organism>
<sequence length="346" mass="38128">MNHVTLPSGPGSLSECLLSALSARRALIERSAAERTTAYRLFHGSAEGCGGLTIDRYGDVLLIQTFHRTLEDDELAEIVAFYAAAQPGLLPIYNDRSSANSRVTNTLPAETMQLAEQPRMVSECGINYRFRARHAGQDPWLFLDLRAARKRVMQDAKDKSVLNLFAYTCGVGIAAAVAGAREVINIDFSESALAVGKENAGLNRIPISVRFIRSDFFPAARQYAGLGQSQIVRRKKLPDFPKLVAQKFDVVFLDPPRHAKSAFGVVDLVNDYAAVFKPALLATSEGGTLYCCNNVGQVDRLAWLDQLERSARKAGRPIREAEWIEPEEDFPSYDGNPPLKVLRLSV</sequence>
<dbReference type="Gene3D" id="3.30.750.80">
    <property type="entry name" value="RNA methyltransferase domain (HRMD) like"/>
    <property type="match status" value="1"/>
</dbReference>
<dbReference type="InterPro" id="IPR029063">
    <property type="entry name" value="SAM-dependent_MTases_sf"/>
</dbReference>
<gene>
    <name evidence="5" type="ORF">GPA21_03250</name>
</gene>
<evidence type="ECO:0000313" key="6">
    <source>
        <dbReference type="Proteomes" id="UP000599523"/>
    </source>
</evidence>
<feature type="domain" description="S-adenosylmethionine-dependent methyltransferase" evidence="4">
    <location>
        <begin position="63"/>
        <end position="342"/>
    </location>
</feature>
<dbReference type="PANTHER" id="PTHR43042">
    <property type="entry name" value="SAM-DEPENDENT METHYLTRANSFERASE"/>
    <property type="match status" value="1"/>
</dbReference>
<dbReference type="CDD" id="cd11572">
    <property type="entry name" value="RlmI_M_like"/>
    <property type="match status" value="1"/>
</dbReference>
<comment type="caution">
    <text evidence="5">The sequence shown here is derived from an EMBL/GenBank/DDBJ whole genome shotgun (WGS) entry which is preliminary data.</text>
</comment>
<dbReference type="EMBL" id="WTVM01000011">
    <property type="protein sequence ID" value="NMG01989.1"/>
    <property type="molecule type" value="Genomic_DNA"/>
</dbReference>
<dbReference type="Gene3D" id="3.40.50.150">
    <property type="entry name" value="Vaccinia Virus protein VP39"/>
    <property type="match status" value="1"/>
</dbReference>
<evidence type="ECO:0000259" key="4">
    <source>
        <dbReference type="Pfam" id="PF10672"/>
    </source>
</evidence>
<evidence type="ECO:0000313" key="5">
    <source>
        <dbReference type="EMBL" id="NMG01989.1"/>
    </source>
</evidence>
<reference evidence="5" key="1">
    <citation type="submission" date="2019-12" db="EMBL/GenBank/DDBJ databases">
        <title>Comparative genomics gives insights into the taxonomy of the Azoarcus-Aromatoleum group and reveals separate origins of nif in the plant-associated Azoarcus and non-plant-associated Aromatoleum sub-groups.</title>
        <authorList>
            <person name="Lafos M."/>
            <person name="Maluk M."/>
            <person name="Batista M."/>
            <person name="Junghare M."/>
            <person name="Carmona M."/>
            <person name="Faoro H."/>
            <person name="Cruz L.M."/>
            <person name="Battistoni F."/>
            <person name="De Souza E."/>
            <person name="Pedrosa F."/>
            <person name="Chen W.-M."/>
            <person name="Poole P.S."/>
            <person name="Dixon R.A."/>
            <person name="James E.K."/>
        </authorList>
    </citation>
    <scope>NUCLEOTIDE SEQUENCE</scope>
    <source>
        <strain evidence="5">NSC3</strain>
    </source>
</reference>
<evidence type="ECO:0000256" key="2">
    <source>
        <dbReference type="ARBA" id="ARBA00022679"/>
    </source>
</evidence>
<accession>A0A972J7J5</accession>
<dbReference type="PANTHER" id="PTHR43042:SF3">
    <property type="entry name" value="RIBOSOMAL RNA LARGE SUBUNIT METHYLTRANSFERASE YWBD-RELATED"/>
    <property type="match status" value="1"/>
</dbReference>
<dbReference type="AlphaFoldDB" id="A0A972J7J5"/>
<keyword evidence="3" id="KW-0949">S-adenosyl-L-methionine</keyword>
<keyword evidence="1 5" id="KW-0489">Methyltransferase</keyword>